<reference evidence="2" key="1">
    <citation type="submission" date="2018-02" db="EMBL/GenBank/DDBJ databases">
        <title>Rhizophora mucronata_Transcriptome.</title>
        <authorList>
            <person name="Meera S.P."/>
            <person name="Sreeshan A."/>
            <person name="Augustine A."/>
        </authorList>
    </citation>
    <scope>NUCLEOTIDE SEQUENCE</scope>
    <source>
        <tissue evidence="2">Leaf</tissue>
    </source>
</reference>
<sequence>MLMDRGNTDLKMKGLHSHNQMHMYSQHHSIAELDPSLQGNPHY</sequence>
<proteinExistence type="predicted"/>
<accession>A0A2P2NPK2</accession>
<protein>
    <submittedName>
        <fullName evidence="2">Appr-1-p processing enzyme family protein</fullName>
    </submittedName>
</protein>
<dbReference type="AlphaFoldDB" id="A0A2P2NPK2"/>
<dbReference type="EMBL" id="GGEC01063958">
    <property type="protein sequence ID" value="MBX44442.1"/>
    <property type="molecule type" value="Transcribed_RNA"/>
</dbReference>
<evidence type="ECO:0000313" key="2">
    <source>
        <dbReference type="EMBL" id="MBX44442.1"/>
    </source>
</evidence>
<feature type="region of interest" description="Disordered" evidence="1">
    <location>
        <begin position="20"/>
        <end position="43"/>
    </location>
</feature>
<evidence type="ECO:0000256" key="1">
    <source>
        <dbReference type="SAM" id="MobiDB-lite"/>
    </source>
</evidence>
<name>A0A2P2NPK2_RHIMU</name>
<organism evidence="2">
    <name type="scientific">Rhizophora mucronata</name>
    <name type="common">Asiatic mangrove</name>
    <dbReference type="NCBI Taxonomy" id="61149"/>
    <lineage>
        <taxon>Eukaryota</taxon>
        <taxon>Viridiplantae</taxon>
        <taxon>Streptophyta</taxon>
        <taxon>Embryophyta</taxon>
        <taxon>Tracheophyta</taxon>
        <taxon>Spermatophyta</taxon>
        <taxon>Magnoliopsida</taxon>
        <taxon>eudicotyledons</taxon>
        <taxon>Gunneridae</taxon>
        <taxon>Pentapetalae</taxon>
        <taxon>rosids</taxon>
        <taxon>fabids</taxon>
        <taxon>Malpighiales</taxon>
        <taxon>Rhizophoraceae</taxon>
        <taxon>Rhizophora</taxon>
    </lineage>
</organism>